<evidence type="ECO:0000256" key="4">
    <source>
        <dbReference type="ARBA" id="ARBA00023004"/>
    </source>
</evidence>
<dbReference type="Pfam" id="PF04055">
    <property type="entry name" value="Radical_SAM"/>
    <property type="match status" value="1"/>
</dbReference>
<evidence type="ECO:0000256" key="2">
    <source>
        <dbReference type="ARBA" id="ARBA00022691"/>
    </source>
</evidence>
<dbReference type="Gene3D" id="3.20.20.70">
    <property type="entry name" value="Aldolase class I"/>
    <property type="match status" value="1"/>
</dbReference>
<feature type="domain" description="Radical SAM core" evidence="6">
    <location>
        <begin position="151"/>
        <end position="371"/>
    </location>
</feature>
<keyword evidence="8" id="KW-1185">Reference proteome</keyword>
<evidence type="ECO:0000313" key="7">
    <source>
        <dbReference type="EMBL" id="MDI1435765.1"/>
    </source>
</evidence>
<dbReference type="Proteomes" id="UP001160301">
    <property type="component" value="Unassembled WGS sequence"/>
</dbReference>
<evidence type="ECO:0000259" key="6">
    <source>
        <dbReference type="PROSITE" id="PS51918"/>
    </source>
</evidence>
<evidence type="ECO:0000256" key="3">
    <source>
        <dbReference type="ARBA" id="ARBA00022723"/>
    </source>
</evidence>
<keyword evidence="3" id="KW-0479">Metal-binding</keyword>
<dbReference type="InterPro" id="IPR013785">
    <property type="entry name" value="Aldolase_TIM"/>
</dbReference>
<dbReference type="InterPro" id="IPR058240">
    <property type="entry name" value="rSAM_sf"/>
</dbReference>
<keyword evidence="2" id="KW-0949">S-adenosyl-L-methionine</keyword>
<accession>A0ABT6P578</accession>
<reference evidence="7 8" key="1">
    <citation type="submission" date="2023-04" db="EMBL/GenBank/DDBJ databases">
        <title>The genome sequence of Polyangium sorediatum DSM14670.</title>
        <authorList>
            <person name="Zhang X."/>
        </authorList>
    </citation>
    <scope>NUCLEOTIDE SEQUENCE [LARGE SCALE GENOMIC DNA]</scope>
    <source>
        <strain evidence="7 8">DSM 14670</strain>
    </source>
</reference>
<protein>
    <submittedName>
        <fullName evidence="7">Radical SAM protein</fullName>
    </submittedName>
</protein>
<dbReference type="CDD" id="cd01335">
    <property type="entry name" value="Radical_SAM"/>
    <property type="match status" value="1"/>
</dbReference>
<comment type="cofactor">
    <cofactor evidence="1">
        <name>[4Fe-4S] cluster</name>
        <dbReference type="ChEBI" id="CHEBI:49883"/>
    </cofactor>
</comment>
<proteinExistence type="predicted"/>
<dbReference type="SFLD" id="SFLDS00029">
    <property type="entry name" value="Radical_SAM"/>
    <property type="match status" value="1"/>
</dbReference>
<sequence>MILYVENHVVMDPFLAFIPLSNWLRGFDRYGMRYSKALIGESRFPDAFYMLKEDERWAPGLEKARRLVAKLGRPKDRVVALRARLPVGPAGMRPNDVTGTGIGWRWPASEIPLSGVAWVDEKDSLVPTRHEEITAEAFRLDDDRLVEWAKCRPRSVSVLPVAKACQARCGFCFSKASVSDLARQRSGTLAHSLTWAKLAKERGAERAVITGGGEPTLLEPEKLRALVRGLAGLFPTTLLITNGARLDLAQLEALREAGLTTLAVSRHGVTREDDARIMGIEVDSGALGRAPGLRTRAICVLQRGGVDDAAKVRAYLERSAAEGFQEVCFKELYVSSLSENPWAPSLANQFCETNQVPLSLVLHTLAELGFEKCAELPWGSPVFEGDIQGHALRVAAYTEPSVGWERTHGIVRSWNVMADGTCLASLEDPSSTL</sequence>
<keyword evidence="5" id="KW-0411">Iron-sulfur</keyword>
<dbReference type="RefSeq" id="WP_284721541.1">
    <property type="nucleotide sequence ID" value="NZ_JARZHI010000065.1"/>
</dbReference>
<organism evidence="7 8">
    <name type="scientific">Polyangium sorediatum</name>
    <dbReference type="NCBI Taxonomy" id="889274"/>
    <lineage>
        <taxon>Bacteria</taxon>
        <taxon>Pseudomonadati</taxon>
        <taxon>Myxococcota</taxon>
        <taxon>Polyangia</taxon>
        <taxon>Polyangiales</taxon>
        <taxon>Polyangiaceae</taxon>
        <taxon>Polyangium</taxon>
    </lineage>
</organism>
<dbReference type="SUPFAM" id="SSF102114">
    <property type="entry name" value="Radical SAM enzymes"/>
    <property type="match status" value="1"/>
</dbReference>
<name>A0ABT6P578_9BACT</name>
<evidence type="ECO:0000313" key="8">
    <source>
        <dbReference type="Proteomes" id="UP001160301"/>
    </source>
</evidence>
<comment type="caution">
    <text evidence="7">The sequence shown here is derived from an EMBL/GenBank/DDBJ whole genome shotgun (WGS) entry which is preliminary data.</text>
</comment>
<dbReference type="EMBL" id="JARZHI010000065">
    <property type="protein sequence ID" value="MDI1435765.1"/>
    <property type="molecule type" value="Genomic_DNA"/>
</dbReference>
<dbReference type="PROSITE" id="PS51918">
    <property type="entry name" value="RADICAL_SAM"/>
    <property type="match status" value="1"/>
</dbReference>
<keyword evidence="4" id="KW-0408">Iron</keyword>
<dbReference type="InterPro" id="IPR007197">
    <property type="entry name" value="rSAM"/>
</dbReference>
<evidence type="ECO:0000256" key="5">
    <source>
        <dbReference type="ARBA" id="ARBA00023014"/>
    </source>
</evidence>
<evidence type="ECO:0000256" key="1">
    <source>
        <dbReference type="ARBA" id="ARBA00001966"/>
    </source>
</evidence>
<gene>
    <name evidence="7" type="ORF">QHF89_40045</name>
</gene>